<organism evidence="2">
    <name type="scientific">viral metagenome</name>
    <dbReference type="NCBI Taxonomy" id="1070528"/>
    <lineage>
        <taxon>unclassified sequences</taxon>
        <taxon>metagenomes</taxon>
        <taxon>organismal metagenomes</taxon>
    </lineage>
</organism>
<sequence>MITSKLSSKYILYGIIIVLIIVILLYTVVNIDNNIVGVWYGATEFMERANLKSIILYISEPENKITTRIYPSYLFIENNDEILIDKKIEIIQKKSFLNKTNISIPEVPFWNLETPLIMKYNPQKKCILICNNDTVLAKLYRDNHASDYAESI</sequence>
<keyword evidence="1" id="KW-0812">Transmembrane</keyword>
<protein>
    <submittedName>
        <fullName evidence="2">Uncharacterized protein</fullName>
    </submittedName>
</protein>
<keyword evidence="1" id="KW-0472">Membrane</keyword>
<dbReference type="AlphaFoldDB" id="A0A6C0BD38"/>
<feature type="transmembrane region" description="Helical" evidence="1">
    <location>
        <begin position="12"/>
        <end position="29"/>
    </location>
</feature>
<reference evidence="2" key="1">
    <citation type="journal article" date="2020" name="Nature">
        <title>Giant virus diversity and host interactions through global metagenomics.</title>
        <authorList>
            <person name="Schulz F."/>
            <person name="Roux S."/>
            <person name="Paez-Espino D."/>
            <person name="Jungbluth S."/>
            <person name="Walsh D.A."/>
            <person name="Denef V.J."/>
            <person name="McMahon K.D."/>
            <person name="Konstantinidis K.T."/>
            <person name="Eloe-Fadrosh E.A."/>
            <person name="Kyrpides N.C."/>
            <person name="Woyke T."/>
        </authorList>
    </citation>
    <scope>NUCLEOTIDE SEQUENCE</scope>
    <source>
        <strain evidence="2">GVMAG-M-3300010160-26</strain>
    </source>
</reference>
<evidence type="ECO:0000256" key="1">
    <source>
        <dbReference type="SAM" id="Phobius"/>
    </source>
</evidence>
<keyword evidence="1" id="KW-1133">Transmembrane helix</keyword>
<evidence type="ECO:0000313" key="2">
    <source>
        <dbReference type="EMBL" id="QHS89671.1"/>
    </source>
</evidence>
<name>A0A6C0BD38_9ZZZZ</name>
<accession>A0A6C0BD38</accession>
<dbReference type="EMBL" id="MN739115">
    <property type="protein sequence ID" value="QHS89671.1"/>
    <property type="molecule type" value="Genomic_DNA"/>
</dbReference>
<proteinExistence type="predicted"/>